<dbReference type="Pfam" id="PF01494">
    <property type="entry name" value="FAD_binding_3"/>
    <property type="match status" value="1"/>
</dbReference>
<evidence type="ECO:0000259" key="4">
    <source>
        <dbReference type="Pfam" id="PF01494"/>
    </source>
</evidence>
<keyword evidence="1" id="KW-0285">Flavoprotein</keyword>
<dbReference type="PRINTS" id="PR00420">
    <property type="entry name" value="RNGMNOXGNASE"/>
</dbReference>
<sequence>MTRPMRIAICGGGIGGLFLALVLKKYVGSKDLHVDLYEAGPTFTEIGAGITVWGRSRSVVNTLGLGEALEKRAVVPSMVFRKSDTQEPFEWHNLFVPNGTALPRTEMLKLLVDHLPPAETPFLTTHFSKRLSSYEQDAEGVTLHFADGSVAEADILIGADGVGSATRRKMYSDLAERARETDPEKAEALINFIPPSWTGTYAYRTLLDREKVIAKSPDNKILRGGTAWCGKNQHVITYPISPTIINVLFFQTIPDSMGRPLTGPTVSTASQEEVLELYKDWEEDIRVVAEMLRRVLYRRDLNPILTRPSQGCRGDVQVGNQPGPRFTAVC</sequence>
<dbReference type="AlphaFoldDB" id="A0A9P3GFC8"/>
<protein>
    <recommendedName>
        <fullName evidence="4">FAD-binding domain-containing protein</fullName>
    </recommendedName>
</protein>
<dbReference type="Proteomes" id="UP000703269">
    <property type="component" value="Unassembled WGS sequence"/>
</dbReference>
<dbReference type="GO" id="GO:0016491">
    <property type="term" value="F:oxidoreductase activity"/>
    <property type="evidence" value="ECO:0007669"/>
    <property type="project" value="UniProtKB-KW"/>
</dbReference>
<evidence type="ECO:0000313" key="6">
    <source>
        <dbReference type="Proteomes" id="UP000703269"/>
    </source>
</evidence>
<dbReference type="OrthoDB" id="417877at2759"/>
<proteinExistence type="predicted"/>
<keyword evidence="6" id="KW-1185">Reference proteome</keyword>
<dbReference type="SUPFAM" id="SSF51905">
    <property type="entry name" value="FAD/NAD(P)-binding domain"/>
    <property type="match status" value="1"/>
</dbReference>
<evidence type="ECO:0000256" key="1">
    <source>
        <dbReference type="ARBA" id="ARBA00022630"/>
    </source>
</evidence>
<dbReference type="InterPro" id="IPR036188">
    <property type="entry name" value="FAD/NAD-bd_sf"/>
</dbReference>
<gene>
    <name evidence="5" type="ORF">PsYK624_088860</name>
</gene>
<organism evidence="5 6">
    <name type="scientific">Phanerochaete sordida</name>
    <dbReference type="NCBI Taxonomy" id="48140"/>
    <lineage>
        <taxon>Eukaryota</taxon>
        <taxon>Fungi</taxon>
        <taxon>Dikarya</taxon>
        <taxon>Basidiomycota</taxon>
        <taxon>Agaricomycotina</taxon>
        <taxon>Agaricomycetes</taxon>
        <taxon>Polyporales</taxon>
        <taxon>Phanerochaetaceae</taxon>
        <taxon>Phanerochaete</taxon>
    </lineage>
</organism>
<evidence type="ECO:0000256" key="2">
    <source>
        <dbReference type="ARBA" id="ARBA00022827"/>
    </source>
</evidence>
<evidence type="ECO:0000256" key="3">
    <source>
        <dbReference type="ARBA" id="ARBA00023002"/>
    </source>
</evidence>
<keyword evidence="3" id="KW-0560">Oxidoreductase</keyword>
<dbReference type="PANTHER" id="PTHR46720:SF3">
    <property type="entry name" value="FAD-BINDING DOMAIN-CONTAINING PROTEIN-RELATED"/>
    <property type="match status" value="1"/>
</dbReference>
<dbReference type="GO" id="GO:0044550">
    <property type="term" value="P:secondary metabolite biosynthetic process"/>
    <property type="evidence" value="ECO:0007669"/>
    <property type="project" value="TreeGrafter"/>
</dbReference>
<comment type="caution">
    <text evidence="5">The sequence shown here is derived from an EMBL/GenBank/DDBJ whole genome shotgun (WGS) entry which is preliminary data.</text>
</comment>
<dbReference type="Gene3D" id="3.50.50.60">
    <property type="entry name" value="FAD/NAD(P)-binding domain"/>
    <property type="match status" value="1"/>
</dbReference>
<dbReference type="GO" id="GO:0071949">
    <property type="term" value="F:FAD binding"/>
    <property type="evidence" value="ECO:0007669"/>
    <property type="project" value="InterPro"/>
</dbReference>
<dbReference type="EMBL" id="BPQB01000028">
    <property type="protein sequence ID" value="GJE92730.1"/>
    <property type="molecule type" value="Genomic_DNA"/>
</dbReference>
<reference evidence="5 6" key="1">
    <citation type="submission" date="2021-08" db="EMBL/GenBank/DDBJ databases">
        <title>Draft Genome Sequence of Phanerochaete sordida strain YK-624.</title>
        <authorList>
            <person name="Mori T."/>
            <person name="Dohra H."/>
            <person name="Suzuki T."/>
            <person name="Kawagishi H."/>
            <person name="Hirai H."/>
        </authorList>
    </citation>
    <scope>NUCLEOTIDE SEQUENCE [LARGE SCALE GENOMIC DNA]</scope>
    <source>
        <strain evidence="5 6">YK-624</strain>
    </source>
</reference>
<accession>A0A9P3GFC8</accession>
<keyword evidence="2" id="KW-0274">FAD</keyword>
<dbReference type="PANTHER" id="PTHR46720">
    <property type="entry name" value="HYDROXYLASE, PUTATIVE (AFU_ORTHOLOGUE AFUA_3G01460)-RELATED"/>
    <property type="match status" value="1"/>
</dbReference>
<dbReference type="InterPro" id="IPR051104">
    <property type="entry name" value="FAD_monoxygenase"/>
</dbReference>
<dbReference type="InterPro" id="IPR002938">
    <property type="entry name" value="FAD-bd"/>
</dbReference>
<name>A0A9P3GFC8_9APHY</name>
<feature type="domain" description="FAD-binding" evidence="4">
    <location>
        <begin position="7"/>
        <end position="175"/>
    </location>
</feature>
<evidence type="ECO:0000313" key="5">
    <source>
        <dbReference type="EMBL" id="GJE92730.1"/>
    </source>
</evidence>
<dbReference type="SUPFAM" id="SSF54373">
    <property type="entry name" value="FAD-linked reductases, C-terminal domain"/>
    <property type="match status" value="1"/>
</dbReference>